<feature type="non-terminal residue" evidence="3">
    <location>
        <position position="156"/>
    </location>
</feature>
<evidence type="ECO:0000259" key="2">
    <source>
        <dbReference type="Pfam" id="PF20167"/>
    </source>
</evidence>
<dbReference type="Proteomes" id="UP000265520">
    <property type="component" value="Unassembled WGS sequence"/>
</dbReference>
<comment type="caution">
    <text evidence="3">The sequence shown here is derived from an EMBL/GenBank/DDBJ whole genome shotgun (WGS) entry which is preliminary data.</text>
</comment>
<name>A0A392QPK3_9FABA</name>
<evidence type="ECO:0000313" key="4">
    <source>
        <dbReference type="Proteomes" id="UP000265520"/>
    </source>
</evidence>
<evidence type="ECO:0000256" key="1">
    <source>
        <dbReference type="SAM" id="MobiDB-lite"/>
    </source>
</evidence>
<organism evidence="3 4">
    <name type="scientific">Trifolium medium</name>
    <dbReference type="NCBI Taxonomy" id="97028"/>
    <lineage>
        <taxon>Eukaryota</taxon>
        <taxon>Viridiplantae</taxon>
        <taxon>Streptophyta</taxon>
        <taxon>Embryophyta</taxon>
        <taxon>Tracheophyta</taxon>
        <taxon>Spermatophyta</taxon>
        <taxon>Magnoliopsida</taxon>
        <taxon>eudicotyledons</taxon>
        <taxon>Gunneridae</taxon>
        <taxon>Pentapetalae</taxon>
        <taxon>rosids</taxon>
        <taxon>fabids</taxon>
        <taxon>Fabales</taxon>
        <taxon>Fabaceae</taxon>
        <taxon>Papilionoideae</taxon>
        <taxon>50 kb inversion clade</taxon>
        <taxon>NPAAA clade</taxon>
        <taxon>Hologalegina</taxon>
        <taxon>IRL clade</taxon>
        <taxon>Trifolieae</taxon>
        <taxon>Trifolium</taxon>
    </lineage>
</organism>
<keyword evidence="4" id="KW-1185">Reference proteome</keyword>
<protein>
    <recommendedName>
        <fullName evidence="2">Putative plant transposon protein domain-containing protein</fullName>
    </recommendedName>
</protein>
<dbReference type="EMBL" id="LXQA010149408">
    <property type="protein sequence ID" value="MCI25792.1"/>
    <property type="molecule type" value="Genomic_DNA"/>
</dbReference>
<feature type="domain" description="Putative plant transposon protein" evidence="2">
    <location>
        <begin position="3"/>
        <end position="106"/>
    </location>
</feature>
<evidence type="ECO:0000313" key="3">
    <source>
        <dbReference type="EMBL" id="MCI25792.1"/>
    </source>
</evidence>
<dbReference type="InterPro" id="IPR046796">
    <property type="entry name" value="Transposase_32_dom"/>
</dbReference>
<feature type="region of interest" description="Disordered" evidence="1">
    <location>
        <begin position="136"/>
        <end position="156"/>
    </location>
</feature>
<dbReference type="Pfam" id="PF20167">
    <property type="entry name" value="Transposase_32"/>
    <property type="match status" value="1"/>
</dbReference>
<dbReference type="AlphaFoldDB" id="A0A392QPK3"/>
<sequence>MLQTLALPGRDRHYNSSGRRFRLHITDMMPAAKGWAKWLVRNFESCSNETEIIMSRCHIVYAIMRGEPIQIGKMIARSIKRMITGPDSYTGHPFVITTLCRLREVPIEEDTDVITSAERPLGQTFFKRAVRDFEEAQVAAAAPQPPPPAPQQEQHQ</sequence>
<reference evidence="3 4" key="1">
    <citation type="journal article" date="2018" name="Front. Plant Sci.">
        <title>Red Clover (Trifolium pratense) and Zigzag Clover (T. medium) - A Picture of Genomic Similarities and Differences.</title>
        <authorList>
            <person name="Dluhosova J."/>
            <person name="Istvanek J."/>
            <person name="Nedelnik J."/>
            <person name="Repkova J."/>
        </authorList>
    </citation>
    <scope>NUCLEOTIDE SEQUENCE [LARGE SCALE GENOMIC DNA]</scope>
    <source>
        <strain evidence="4">cv. 10/8</strain>
        <tissue evidence="3">Leaf</tissue>
    </source>
</reference>
<proteinExistence type="predicted"/>
<accession>A0A392QPK3</accession>